<sequence length="413" mass="44533">MKFEMVMPKMGESIMDGTILKWLKQPGDTVEKDEIILEISTDKVDSEIPAPVSGTISQLLAAEGDTVDVGSVIALFETDQAVESSAPAPQAETVEEETVPVVAAAPAPAPKSKPQGARFYSPVVMNIANENGIAFAELETIPGSGLNGRVTKKDIMNYIAGRGKAPRVQAAAPAAPAGFTGADGIEVIEMDRMRKSIAEHMIKSKHTSAHVSLYAEIDMQNISRIRERNKKAFKAREGFSLTYMPFIAEATTRALKEFPMLNASIDGDRILVKHFVNLGIAVAVEAGLIVPNIFHADERNLTGLARAINDVATRARDKKLKPDEVVNGTFSISNFGVYGTSVGFPIINQPQVAILGVGAIKKRPVVINDAIAIRPIMYLSLTIDHRLIDGAMGAQFLQRVGQLLEGYDPEMSL</sequence>
<evidence type="ECO:0000256" key="5">
    <source>
        <dbReference type="ARBA" id="ARBA00022823"/>
    </source>
</evidence>
<dbReference type="InterPro" id="IPR050743">
    <property type="entry name" value="2-oxoacid_DH_E2_comp"/>
</dbReference>
<keyword evidence="6 7" id="KW-0012">Acyltransferase</keyword>
<feature type="domain" description="Lipoyl-binding" evidence="8">
    <location>
        <begin position="2"/>
        <end position="77"/>
    </location>
</feature>
<comment type="cofactor">
    <cofactor evidence="1 7">
        <name>(R)-lipoate</name>
        <dbReference type="ChEBI" id="CHEBI:83088"/>
    </cofactor>
</comment>
<dbReference type="InterPro" id="IPR003016">
    <property type="entry name" value="2-oxoA_DH_lipoyl-BS"/>
</dbReference>
<dbReference type="SUPFAM" id="SSF52777">
    <property type="entry name" value="CoA-dependent acyltransferases"/>
    <property type="match status" value="1"/>
</dbReference>
<evidence type="ECO:0000259" key="9">
    <source>
        <dbReference type="PROSITE" id="PS51826"/>
    </source>
</evidence>
<name>A0A7V4TYN5_CALAY</name>
<evidence type="ECO:0000256" key="1">
    <source>
        <dbReference type="ARBA" id="ARBA00001938"/>
    </source>
</evidence>
<comment type="subunit">
    <text evidence="3">Forms a 24-polypeptide structural core with octahedral symmetry.</text>
</comment>
<dbReference type="PROSITE" id="PS51826">
    <property type="entry name" value="PSBD"/>
    <property type="match status" value="1"/>
</dbReference>
<keyword evidence="4 7" id="KW-0808">Transferase</keyword>
<evidence type="ECO:0000256" key="7">
    <source>
        <dbReference type="RuleBase" id="RU003423"/>
    </source>
</evidence>
<dbReference type="EMBL" id="DRQG01000032">
    <property type="protein sequence ID" value="HGY54794.1"/>
    <property type="molecule type" value="Genomic_DNA"/>
</dbReference>
<evidence type="ECO:0000256" key="2">
    <source>
        <dbReference type="ARBA" id="ARBA00007317"/>
    </source>
</evidence>
<dbReference type="InterPro" id="IPR023213">
    <property type="entry name" value="CAT-like_dom_sf"/>
</dbReference>
<dbReference type="EC" id="2.3.1.-" evidence="7"/>
<keyword evidence="5 7" id="KW-0450">Lipoyl</keyword>
<evidence type="ECO:0000256" key="3">
    <source>
        <dbReference type="ARBA" id="ARBA00011484"/>
    </source>
</evidence>
<evidence type="ECO:0000256" key="6">
    <source>
        <dbReference type="ARBA" id="ARBA00023315"/>
    </source>
</evidence>
<dbReference type="InterPro" id="IPR004167">
    <property type="entry name" value="PSBD"/>
</dbReference>
<dbReference type="InterPro" id="IPR036625">
    <property type="entry name" value="E3-bd_dom_sf"/>
</dbReference>
<dbReference type="Gene3D" id="3.30.559.10">
    <property type="entry name" value="Chloramphenicol acetyltransferase-like domain"/>
    <property type="match status" value="1"/>
</dbReference>
<dbReference type="Proteomes" id="UP000885779">
    <property type="component" value="Unassembled WGS sequence"/>
</dbReference>
<accession>A0A7V4TYN5</accession>
<reference evidence="10" key="1">
    <citation type="journal article" date="2020" name="mSystems">
        <title>Genome- and Community-Level Interaction Insights into Carbon Utilization and Element Cycling Functions of Hydrothermarchaeota in Hydrothermal Sediment.</title>
        <authorList>
            <person name="Zhou Z."/>
            <person name="Liu Y."/>
            <person name="Xu W."/>
            <person name="Pan J."/>
            <person name="Luo Z.H."/>
            <person name="Li M."/>
        </authorList>
    </citation>
    <scope>NUCLEOTIDE SEQUENCE [LARGE SCALE GENOMIC DNA]</scope>
    <source>
        <strain evidence="10">HyVt-577</strain>
    </source>
</reference>
<dbReference type="Pfam" id="PF00364">
    <property type="entry name" value="Biotin_lipoyl"/>
    <property type="match status" value="1"/>
</dbReference>
<dbReference type="InterPro" id="IPR011053">
    <property type="entry name" value="Single_hybrid_motif"/>
</dbReference>
<dbReference type="SUPFAM" id="SSF47005">
    <property type="entry name" value="Peripheral subunit-binding domain of 2-oxo acid dehydrogenase complex"/>
    <property type="match status" value="1"/>
</dbReference>
<dbReference type="Gene3D" id="2.40.50.100">
    <property type="match status" value="1"/>
</dbReference>
<dbReference type="FunFam" id="3.30.559.10:FF:000007">
    <property type="entry name" value="Dihydrolipoamide acetyltransferase component of pyruvate dehydrogenase complex"/>
    <property type="match status" value="1"/>
</dbReference>
<dbReference type="Pfam" id="PF00198">
    <property type="entry name" value="2-oxoacid_dh"/>
    <property type="match status" value="1"/>
</dbReference>
<feature type="domain" description="Peripheral subunit-binding (PSBD)" evidence="9">
    <location>
        <begin position="119"/>
        <end position="159"/>
    </location>
</feature>
<dbReference type="PANTHER" id="PTHR43178">
    <property type="entry name" value="DIHYDROLIPOAMIDE ACETYLTRANSFERASE COMPONENT OF PYRUVATE DEHYDROGENASE COMPLEX"/>
    <property type="match status" value="1"/>
</dbReference>
<dbReference type="GO" id="GO:0031405">
    <property type="term" value="F:lipoic acid binding"/>
    <property type="evidence" value="ECO:0007669"/>
    <property type="project" value="TreeGrafter"/>
</dbReference>
<evidence type="ECO:0000256" key="4">
    <source>
        <dbReference type="ARBA" id="ARBA00022679"/>
    </source>
</evidence>
<proteinExistence type="inferred from homology"/>
<dbReference type="PROSITE" id="PS50968">
    <property type="entry name" value="BIOTINYL_LIPOYL"/>
    <property type="match status" value="1"/>
</dbReference>
<dbReference type="Gene3D" id="4.10.320.10">
    <property type="entry name" value="E3-binding domain"/>
    <property type="match status" value="1"/>
</dbReference>
<evidence type="ECO:0000313" key="10">
    <source>
        <dbReference type="EMBL" id="HGY54794.1"/>
    </source>
</evidence>
<comment type="similarity">
    <text evidence="2 7">Belongs to the 2-oxoacid dehydrogenase family.</text>
</comment>
<dbReference type="AlphaFoldDB" id="A0A7V4TYN5"/>
<evidence type="ECO:0000259" key="8">
    <source>
        <dbReference type="PROSITE" id="PS50968"/>
    </source>
</evidence>
<dbReference type="Pfam" id="PF02817">
    <property type="entry name" value="E3_binding"/>
    <property type="match status" value="1"/>
</dbReference>
<dbReference type="CDD" id="cd06849">
    <property type="entry name" value="lipoyl_domain"/>
    <property type="match status" value="1"/>
</dbReference>
<organism evidence="10">
    <name type="scientific">Caldithrix abyssi</name>
    <dbReference type="NCBI Taxonomy" id="187145"/>
    <lineage>
        <taxon>Bacteria</taxon>
        <taxon>Pseudomonadati</taxon>
        <taxon>Calditrichota</taxon>
        <taxon>Calditrichia</taxon>
        <taxon>Calditrichales</taxon>
        <taxon>Calditrichaceae</taxon>
        <taxon>Caldithrix</taxon>
    </lineage>
</organism>
<dbReference type="InterPro" id="IPR001078">
    <property type="entry name" value="2-oxoacid_DH_actylTfrase"/>
</dbReference>
<protein>
    <recommendedName>
        <fullName evidence="7">Dihydrolipoamide acetyltransferase component of pyruvate dehydrogenase complex</fullName>
        <ecNumber evidence="7">2.3.1.-</ecNumber>
    </recommendedName>
</protein>
<dbReference type="GO" id="GO:0005737">
    <property type="term" value="C:cytoplasm"/>
    <property type="evidence" value="ECO:0007669"/>
    <property type="project" value="TreeGrafter"/>
</dbReference>
<comment type="caution">
    <text evidence="10">The sequence shown here is derived from an EMBL/GenBank/DDBJ whole genome shotgun (WGS) entry which is preliminary data.</text>
</comment>
<dbReference type="PANTHER" id="PTHR43178:SF5">
    <property type="entry name" value="LIPOAMIDE ACYLTRANSFERASE COMPONENT OF BRANCHED-CHAIN ALPHA-KETO ACID DEHYDROGENASE COMPLEX, MITOCHONDRIAL"/>
    <property type="match status" value="1"/>
</dbReference>
<dbReference type="GO" id="GO:0016407">
    <property type="term" value="F:acetyltransferase activity"/>
    <property type="evidence" value="ECO:0007669"/>
    <property type="project" value="TreeGrafter"/>
</dbReference>
<gene>
    <name evidence="10" type="ORF">ENK44_03740</name>
</gene>
<dbReference type="PROSITE" id="PS00189">
    <property type="entry name" value="LIPOYL"/>
    <property type="match status" value="1"/>
</dbReference>
<dbReference type="SUPFAM" id="SSF51230">
    <property type="entry name" value="Single hybrid motif"/>
    <property type="match status" value="1"/>
</dbReference>
<dbReference type="InterPro" id="IPR000089">
    <property type="entry name" value="Biotin_lipoyl"/>
</dbReference>